<dbReference type="AlphaFoldDB" id="A0A2P2N6D6"/>
<evidence type="ECO:0000256" key="1">
    <source>
        <dbReference type="SAM" id="Phobius"/>
    </source>
</evidence>
<evidence type="ECO:0000313" key="2">
    <source>
        <dbReference type="EMBL" id="MBX37990.1"/>
    </source>
</evidence>
<keyword evidence="1" id="KW-0812">Transmembrane</keyword>
<organism evidence="2">
    <name type="scientific">Rhizophora mucronata</name>
    <name type="common">Asiatic mangrove</name>
    <dbReference type="NCBI Taxonomy" id="61149"/>
    <lineage>
        <taxon>Eukaryota</taxon>
        <taxon>Viridiplantae</taxon>
        <taxon>Streptophyta</taxon>
        <taxon>Embryophyta</taxon>
        <taxon>Tracheophyta</taxon>
        <taxon>Spermatophyta</taxon>
        <taxon>Magnoliopsida</taxon>
        <taxon>eudicotyledons</taxon>
        <taxon>Gunneridae</taxon>
        <taxon>Pentapetalae</taxon>
        <taxon>rosids</taxon>
        <taxon>fabids</taxon>
        <taxon>Malpighiales</taxon>
        <taxon>Rhizophoraceae</taxon>
        <taxon>Rhizophora</taxon>
    </lineage>
</organism>
<protein>
    <submittedName>
        <fullName evidence="2">Uncharacterized protein</fullName>
    </submittedName>
</protein>
<keyword evidence="1" id="KW-1133">Transmembrane helix</keyword>
<name>A0A2P2N6D6_RHIMU</name>
<reference evidence="2" key="1">
    <citation type="submission" date="2018-02" db="EMBL/GenBank/DDBJ databases">
        <title>Rhizophora mucronata_Transcriptome.</title>
        <authorList>
            <person name="Meera S.P."/>
            <person name="Sreeshan A."/>
            <person name="Augustine A."/>
        </authorList>
    </citation>
    <scope>NUCLEOTIDE SEQUENCE</scope>
    <source>
        <tissue evidence="2">Leaf</tissue>
    </source>
</reference>
<sequence>MLKYTKKCRSHLILLLKLNEGNNFRFLFPPSVIFRLNLQSIFLLIVLYLFYTDQ</sequence>
<feature type="transmembrane region" description="Helical" evidence="1">
    <location>
        <begin position="32"/>
        <end position="51"/>
    </location>
</feature>
<dbReference type="EMBL" id="GGEC01057506">
    <property type="protein sequence ID" value="MBX37990.1"/>
    <property type="molecule type" value="Transcribed_RNA"/>
</dbReference>
<accession>A0A2P2N6D6</accession>
<keyword evidence="1" id="KW-0472">Membrane</keyword>
<proteinExistence type="predicted"/>